<protein>
    <submittedName>
        <fullName evidence="1">Uncharacterized protein</fullName>
    </submittedName>
</protein>
<dbReference type="InParanoid" id="A2E746"/>
<organism evidence="1 2">
    <name type="scientific">Trichomonas vaginalis (strain ATCC PRA-98 / G3)</name>
    <dbReference type="NCBI Taxonomy" id="412133"/>
    <lineage>
        <taxon>Eukaryota</taxon>
        <taxon>Metamonada</taxon>
        <taxon>Parabasalia</taxon>
        <taxon>Trichomonadida</taxon>
        <taxon>Trichomonadidae</taxon>
        <taxon>Trichomonas</taxon>
    </lineage>
</organism>
<dbReference type="VEuPathDB" id="TrichDB:TVAGG3_0982930"/>
<dbReference type="EMBL" id="DS113317">
    <property type="protein sequence ID" value="EAY11564.1"/>
    <property type="molecule type" value="Genomic_DNA"/>
</dbReference>
<dbReference type="AlphaFoldDB" id="A2E746"/>
<reference evidence="1" key="2">
    <citation type="journal article" date="2007" name="Science">
        <title>Draft genome sequence of the sexually transmitted pathogen Trichomonas vaginalis.</title>
        <authorList>
            <person name="Carlton J.M."/>
            <person name="Hirt R.P."/>
            <person name="Silva J.C."/>
            <person name="Delcher A.L."/>
            <person name="Schatz M."/>
            <person name="Zhao Q."/>
            <person name="Wortman J.R."/>
            <person name="Bidwell S.L."/>
            <person name="Alsmark U.C.M."/>
            <person name="Besteiro S."/>
            <person name="Sicheritz-Ponten T."/>
            <person name="Noel C.J."/>
            <person name="Dacks J.B."/>
            <person name="Foster P.G."/>
            <person name="Simillion C."/>
            <person name="Van de Peer Y."/>
            <person name="Miranda-Saavedra D."/>
            <person name="Barton G.J."/>
            <person name="Westrop G.D."/>
            <person name="Mueller S."/>
            <person name="Dessi D."/>
            <person name="Fiori P.L."/>
            <person name="Ren Q."/>
            <person name="Paulsen I."/>
            <person name="Zhang H."/>
            <person name="Bastida-Corcuera F.D."/>
            <person name="Simoes-Barbosa A."/>
            <person name="Brown M.T."/>
            <person name="Hayes R.D."/>
            <person name="Mukherjee M."/>
            <person name="Okumura C.Y."/>
            <person name="Schneider R."/>
            <person name="Smith A.J."/>
            <person name="Vanacova S."/>
            <person name="Villalvazo M."/>
            <person name="Haas B.J."/>
            <person name="Pertea M."/>
            <person name="Feldblyum T.V."/>
            <person name="Utterback T.R."/>
            <person name="Shu C.L."/>
            <person name="Osoegawa K."/>
            <person name="de Jong P.J."/>
            <person name="Hrdy I."/>
            <person name="Horvathova L."/>
            <person name="Zubacova Z."/>
            <person name="Dolezal P."/>
            <person name="Malik S.B."/>
            <person name="Logsdon J.M. Jr."/>
            <person name="Henze K."/>
            <person name="Gupta A."/>
            <person name="Wang C.C."/>
            <person name="Dunne R.L."/>
            <person name="Upcroft J.A."/>
            <person name="Upcroft P."/>
            <person name="White O."/>
            <person name="Salzberg S.L."/>
            <person name="Tang P."/>
            <person name="Chiu C.-H."/>
            <person name="Lee Y.-S."/>
            <person name="Embley T.M."/>
            <person name="Coombs G.H."/>
            <person name="Mottram J.C."/>
            <person name="Tachezy J."/>
            <person name="Fraser-Liggett C.M."/>
            <person name="Johnson P.J."/>
        </authorList>
    </citation>
    <scope>NUCLEOTIDE SEQUENCE [LARGE SCALE GENOMIC DNA]</scope>
    <source>
        <strain evidence="1">G3</strain>
    </source>
</reference>
<proteinExistence type="predicted"/>
<dbReference type="SMR" id="A2E746"/>
<dbReference type="KEGG" id="tva:4769518"/>
<dbReference type="VEuPathDB" id="TrichDB:TVAG_006390"/>
<evidence type="ECO:0000313" key="1">
    <source>
        <dbReference type="EMBL" id="EAY11564.1"/>
    </source>
</evidence>
<dbReference type="OrthoDB" id="10651191at2759"/>
<dbReference type="InterPro" id="IPR017853">
    <property type="entry name" value="GH"/>
</dbReference>
<keyword evidence="2" id="KW-1185">Reference proteome</keyword>
<reference evidence="1" key="1">
    <citation type="submission" date="2006-10" db="EMBL/GenBank/DDBJ databases">
        <authorList>
            <person name="Amadeo P."/>
            <person name="Zhao Q."/>
            <person name="Wortman J."/>
            <person name="Fraser-Liggett C."/>
            <person name="Carlton J."/>
        </authorList>
    </citation>
    <scope>NUCLEOTIDE SEQUENCE</scope>
    <source>
        <strain evidence="1">G3</strain>
    </source>
</reference>
<accession>A2E746</accession>
<dbReference type="SUPFAM" id="SSF51445">
    <property type="entry name" value="(Trans)glycosidases"/>
    <property type="match status" value="1"/>
</dbReference>
<sequence length="714" mass="80901">MNTMNILFNLEIPDHGKKVVQIRIENETYEMNKLPNTGSKIKTAHFQAYVKLEWPKTYPHTLNYSYSFDSFRPRTLIVRFPANTDLIVNDTDEIKQELQNFHQVIFYVNINIVTDSTVLILSPFPSFLVDNRFVDHVQMTKVKTGCYYCKVFLSADMLFPLQYKYLVVTPSKIEEKGRSHVLSIISPIAGKTIYVIDYFNHSIIPLPYFPRPLYPANARPFATIMQIEYIPDQPAASSLVQLSNAKPEPLLRDVGFRFTKNVAGFSTYSKIAIGSRAETNGPSVTWNPNDANELVQLPMKYDIVSIRAIKGVPNKRSFGIFVQLSTLRSSINSKVGDFSSLFKIIDFAKMCGIGHIHVGIDRINDNRLIDPVLSSIPVNLSEAKDLSEMRAIKLKALQDQFAKWDLKSSQDKQFNDFSKIYGSFLSPFCNDKFSLFTQYILHKELQQISSHAFDLGINLIIDAIADGVNGSLEKQIQLFTPYAQYIKIVNASLCFSPVTIHDMYIHFGEMSATAKKFLTIRGSNVQLNENLSNKIISECGLPAEQIGSFVKMFDEFKKLFTQPKRASITESFFQFFKQISNVAPCTFIMDQAGLELVPNDKLKEIGIIPCDENNFFEPSFLSPEFLTEFTESELQNANSQIVQRMHTAPIACTVYLLDLLRVVCGNKTPTVSPIQSVVGHQRFVLSKSCDELISDAEITAQIKSLLVDTHIIWI</sequence>
<dbReference type="Proteomes" id="UP000001542">
    <property type="component" value="Unassembled WGS sequence"/>
</dbReference>
<gene>
    <name evidence="1" type="ORF">TVAG_006390</name>
</gene>
<name>A2E746_TRIV3</name>
<evidence type="ECO:0000313" key="2">
    <source>
        <dbReference type="Proteomes" id="UP000001542"/>
    </source>
</evidence>
<dbReference type="RefSeq" id="XP_001323787.1">
    <property type="nucleotide sequence ID" value="XM_001323752.1"/>
</dbReference>